<keyword evidence="6" id="KW-1185">Reference proteome</keyword>
<dbReference type="InterPro" id="IPR001401">
    <property type="entry name" value="Dynamin_GTPase"/>
</dbReference>
<dbReference type="AlphaFoldDB" id="A0A7R9A5X6"/>
<dbReference type="PANTHER" id="PTHR11566">
    <property type="entry name" value="DYNAMIN"/>
    <property type="match status" value="1"/>
</dbReference>
<proteinExistence type="predicted"/>
<dbReference type="GO" id="GO:0005525">
    <property type="term" value="F:GTP binding"/>
    <property type="evidence" value="ECO:0007669"/>
    <property type="project" value="UniProtKB-KW"/>
</dbReference>
<dbReference type="GO" id="GO:0005737">
    <property type="term" value="C:cytoplasm"/>
    <property type="evidence" value="ECO:0007669"/>
    <property type="project" value="TreeGrafter"/>
</dbReference>
<keyword evidence="1" id="KW-0547">Nucleotide-binding</keyword>
<sequence length="951" mass="107297">MSVLQITLVDLPGLTKVPVGDQPDDIELVIRNMVLQYINPENTLILAVTPAAEDLANSDALQLARQVDPKGLRTIGVLTKLDLMDRGTNARTVLQNHLYPLKRGYIGVLNRSQEDIQEGKDLSAAREDEEYFFRNHPAYSDLLDRVGTRTLQKLLNRQLEQHIKEKLPGIQSNLKQRMTDLQEELQVLGAFDDRRTNNNEILHMSGWRSSGKGGRRGGGGVMAKFNRRIQTSLKGFDETVEIKELQMGVVINETINVKIINGLLNEVTDLLDRVGTRTLQKLLNRQLEQHIKEKLPGIQSNLKQRMTDLQEELQVLGAFDDRRTNNNEILHMSGVMAKFNRRIQTCLKGFDETVEIKELQMGAVINETINVKIINGLLNEVTAPRELIGSSECNAFLVLRFDAKQLLPTRKEMLTALKNLVGLENYIAAPQQAFRRMVRHMAGRFREPMKVAVGLVMGHAGEALRISAFKVVSRGTYCNLFAEISSDTSWFSQEIQSFPRLMQDVLEMSMEKLRQNELECKKLLDIYVEAEGAFINTHHPWMDRIDGLAWSKQRSSHEILIIKVSLMKRWRYDQTLAFGPGKAKSERDELTANNLIAPRIVSAPPSPNATKVTKLHQGYLELESDATFSKKRKSVWVVVTNVSLVVYKDNKVILIANSSSSCKQEETEMIQLKNNDIQMTVKTDMKKGMRQFIVSRIDGRVQEGATQQTLRPLGFKSRGPFSCRVSTGPSLTSLGFPIPSRPISLGAGRVKTLEFALDGKEGRDAGDLWEAKFKEAGVDVRNIGSFTTFLENDVPQNVPPPPPPSEDIDFSQKLSADKALNKDAQGFMEEIHKYMLIVKQTIQDLTPKYIVWTIIDQLLTYIEERLEAELRDRGDLVSHVTLNHEMTPADTSDRNFSPPPPRPAPPRQDQLMEPGGDEELRKRRKLNEYDATRKAVEIIDGIAWPSASAGL</sequence>
<evidence type="ECO:0000313" key="6">
    <source>
        <dbReference type="Proteomes" id="UP000677054"/>
    </source>
</evidence>
<dbReference type="GO" id="GO:0005886">
    <property type="term" value="C:plasma membrane"/>
    <property type="evidence" value="ECO:0007669"/>
    <property type="project" value="TreeGrafter"/>
</dbReference>
<evidence type="ECO:0000256" key="1">
    <source>
        <dbReference type="ARBA" id="ARBA00022741"/>
    </source>
</evidence>
<dbReference type="GO" id="GO:0005874">
    <property type="term" value="C:microtubule"/>
    <property type="evidence" value="ECO:0007669"/>
    <property type="project" value="TreeGrafter"/>
</dbReference>
<dbReference type="Pfam" id="PF02212">
    <property type="entry name" value="GED"/>
    <property type="match status" value="1"/>
</dbReference>
<dbReference type="SUPFAM" id="SSF52540">
    <property type="entry name" value="P-loop containing nucleoside triphosphate hydrolases"/>
    <property type="match status" value="1"/>
</dbReference>
<evidence type="ECO:0000313" key="5">
    <source>
        <dbReference type="EMBL" id="CAD7248873.1"/>
    </source>
</evidence>
<dbReference type="PROSITE" id="PS51718">
    <property type="entry name" value="G_DYNAMIN_2"/>
    <property type="match status" value="1"/>
</dbReference>
<gene>
    <name evidence="5" type="ORF">DSTB1V02_LOCUS8680</name>
</gene>
<evidence type="ECO:0000259" key="4">
    <source>
        <dbReference type="PROSITE" id="PS51718"/>
    </source>
</evidence>
<dbReference type="InterPro" id="IPR003130">
    <property type="entry name" value="GED"/>
</dbReference>
<dbReference type="Gene3D" id="1.20.120.1240">
    <property type="entry name" value="Dynamin, middle domain"/>
    <property type="match status" value="1"/>
</dbReference>
<dbReference type="InterPro" id="IPR022812">
    <property type="entry name" value="Dynamin"/>
</dbReference>
<evidence type="ECO:0000256" key="2">
    <source>
        <dbReference type="ARBA" id="ARBA00023134"/>
    </source>
</evidence>
<dbReference type="Pfam" id="PF01031">
    <property type="entry name" value="Dynamin_M"/>
    <property type="match status" value="2"/>
</dbReference>
<dbReference type="GO" id="GO:0031623">
    <property type="term" value="P:receptor internalization"/>
    <property type="evidence" value="ECO:0007669"/>
    <property type="project" value="TreeGrafter"/>
</dbReference>
<keyword evidence="2" id="KW-0342">GTP-binding</keyword>
<dbReference type="InterPro" id="IPR027417">
    <property type="entry name" value="P-loop_NTPase"/>
</dbReference>
<dbReference type="Pfam" id="PF00350">
    <property type="entry name" value="Dynamin_N"/>
    <property type="match status" value="1"/>
</dbReference>
<dbReference type="Proteomes" id="UP000677054">
    <property type="component" value="Unassembled WGS sequence"/>
</dbReference>
<reference evidence="5" key="1">
    <citation type="submission" date="2020-11" db="EMBL/GenBank/DDBJ databases">
        <authorList>
            <person name="Tran Van P."/>
        </authorList>
    </citation>
    <scope>NUCLEOTIDE SEQUENCE</scope>
</reference>
<dbReference type="CDD" id="cd08771">
    <property type="entry name" value="DLP_1"/>
    <property type="match status" value="1"/>
</dbReference>
<dbReference type="Gene3D" id="3.40.50.300">
    <property type="entry name" value="P-loop containing nucleotide triphosphate hydrolases"/>
    <property type="match status" value="1"/>
</dbReference>
<dbReference type="PRINTS" id="PR00195">
    <property type="entry name" value="DYNAMIN"/>
</dbReference>
<dbReference type="GO" id="GO:0003924">
    <property type="term" value="F:GTPase activity"/>
    <property type="evidence" value="ECO:0007669"/>
    <property type="project" value="InterPro"/>
</dbReference>
<feature type="domain" description="Dynamin-type G" evidence="4">
    <location>
        <begin position="1"/>
        <end position="168"/>
    </location>
</feature>
<dbReference type="SMART" id="SM00053">
    <property type="entry name" value="DYNc"/>
    <property type="match status" value="1"/>
</dbReference>
<name>A0A7R9A5X6_9CRUS</name>
<feature type="region of interest" description="Disordered" evidence="3">
    <location>
        <begin position="882"/>
        <end position="926"/>
    </location>
</feature>
<organism evidence="5">
    <name type="scientific">Darwinula stevensoni</name>
    <dbReference type="NCBI Taxonomy" id="69355"/>
    <lineage>
        <taxon>Eukaryota</taxon>
        <taxon>Metazoa</taxon>
        <taxon>Ecdysozoa</taxon>
        <taxon>Arthropoda</taxon>
        <taxon>Crustacea</taxon>
        <taxon>Oligostraca</taxon>
        <taxon>Ostracoda</taxon>
        <taxon>Podocopa</taxon>
        <taxon>Podocopida</taxon>
        <taxon>Darwinulocopina</taxon>
        <taxon>Darwinuloidea</taxon>
        <taxon>Darwinulidae</taxon>
        <taxon>Darwinula</taxon>
    </lineage>
</organism>
<dbReference type="InterPro" id="IPR045063">
    <property type="entry name" value="Dynamin_N"/>
</dbReference>
<dbReference type="GO" id="GO:0008017">
    <property type="term" value="F:microtubule binding"/>
    <property type="evidence" value="ECO:0007669"/>
    <property type="project" value="TreeGrafter"/>
</dbReference>
<accession>A0A7R9A5X6</accession>
<dbReference type="InterPro" id="IPR030381">
    <property type="entry name" value="G_DYNAMIN_dom"/>
</dbReference>
<protein>
    <recommendedName>
        <fullName evidence="4">Dynamin-type G domain-containing protein</fullName>
    </recommendedName>
</protein>
<evidence type="ECO:0000256" key="3">
    <source>
        <dbReference type="SAM" id="MobiDB-lite"/>
    </source>
</evidence>
<dbReference type="EMBL" id="CAJPEV010002035">
    <property type="protein sequence ID" value="CAG0895394.1"/>
    <property type="molecule type" value="Genomic_DNA"/>
</dbReference>
<dbReference type="EMBL" id="LR901552">
    <property type="protein sequence ID" value="CAD7248873.1"/>
    <property type="molecule type" value="Genomic_DNA"/>
</dbReference>
<dbReference type="InterPro" id="IPR000375">
    <property type="entry name" value="Dynamin_stalk"/>
</dbReference>
<feature type="compositionally biased region" description="Pro residues" evidence="3">
    <location>
        <begin position="897"/>
        <end position="906"/>
    </location>
</feature>